<dbReference type="GO" id="GO:0005773">
    <property type="term" value="C:vacuole"/>
    <property type="evidence" value="ECO:0007669"/>
    <property type="project" value="UniProtKB-SubCell"/>
</dbReference>
<feature type="signal peptide" evidence="6">
    <location>
        <begin position="1"/>
        <end position="29"/>
    </location>
</feature>
<evidence type="ECO:0000256" key="6">
    <source>
        <dbReference type="SAM" id="SignalP"/>
    </source>
</evidence>
<proteinExistence type="inferred from homology"/>
<name>A0AAV8T1D0_9ROSI</name>
<dbReference type="InterPro" id="IPR018119">
    <property type="entry name" value="Strictosidine_synth_cons-reg"/>
</dbReference>
<comment type="subcellular location">
    <subcellularLocation>
        <location evidence="1">Vacuole</location>
    </subcellularLocation>
</comment>
<protein>
    <recommendedName>
        <fullName evidence="7">Strictosidine synthase conserved region domain-containing protein</fullName>
    </recommendedName>
</protein>
<evidence type="ECO:0000259" key="7">
    <source>
        <dbReference type="Pfam" id="PF03088"/>
    </source>
</evidence>
<reference evidence="8 9" key="1">
    <citation type="submission" date="2021-09" db="EMBL/GenBank/DDBJ databases">
        <title>Genomic insights and catalytic innovation underlie evolution of tropane alkaloids biosynthesis.</title>
        <authorList>
            <person name="Wang Y.-J."/>
            <person name="Tian T."/>
            <person name="Huang J.-P."/>
            <person name="Huang S.-X."/>
        </authorList>
    </citation>
    <scope>NUCLEOTIDE SEQUENCE [LARGE SCALE GENOMIC DNA]</scope>
    <source>
        <strain evidence="8">KIB-2018</strain>
        <tissue evidence="8">Leaf</tissue>
    </source>
</reference>
<evidence type="ECO:0000256" key="3">
    <source>
        <dbReference type="ARBA" id="ARBA00022554"/>
    </source>
</evidence>
<dbReference type="AlphaFoldDB" id="A0AAV8T1D0"/>
<dbReference type="Pfam" id="PF20067">
    <property type="entry name" value="SSL_N"/>
    <property type="match status" value="1"/>
</dbReference>
<dbReference type="PANTHER" id="PTHR10426">
    <property type="entry name" value="STRICTOSIDINE SYNTHASE-RELATED"/>
    <property type="match status" value="1"/>
</dbReference>
<dbReference type="EMBL" id="JAIWQS010000007">
    <property type="protein sequence ID" value="KAJ8760089.1"/>
    <property type="molecule type" value="Genomic_DNA"/>
</dbReference>
<organism evidence="8 9">
    <name type="scientific">Erythroxylum novogranatense</name>
    <dbReference type="NCBI Taxonomy" id="1862640"/>
    <lineage>
        <taxon>Eukaryota</taxon>
        <taxon>Viridiplantae</taxon>
        <taxon>Streptophyta</taxon>
        <taxon>Embryophyta</taxon>
        <taxon>Tracheophyta</taxon>
        <taxon>Spermatophyta</taxon>
        <taxon>Magnoliopsida</taxon>
        <taxon>eudicotyledons</taxon>
        <taxon>Gunneridae</taxon>
        <taxon>Pentapetalae</taxon>
        <taxon>rosids</taxon>
        <taxon>fabids</taxon>
        <taxon>Malpighiales</taxon>
        <taxon>Erythroxylaceae</taxon>
        <taxon>Erythroxylum</taxon>
    </lineage>
</organism>
<evidence type="ECO:0000256" key="5">
    <source>
        <dbReference type="ARBA" id="ARBA00023180"/>
    </source>
</evidence>
<keyword evidence="4 6" id="KW-0732">Signal</keyword>
<evidence type="ECO:0000313" key="9">
    <source>
        <dbReference type="Proteomes" id="UP001159364"/>
    </source>
</evidence>
<dbReference type="SUPFAM" id="SSF63829">
    <property type="entry name" value="Calcium-dependent phosphotriesterase"/>
    <property type="match status" value="1"/>
</dbReference>
<dbReference type="Gene3D" id="2.120.10.30">
    <property type="entry name" value="TolB, C-terminal domain"/>
    <property type="match status" value="1"/>
</dbReference>
<keyword evidence="3" id="KW-0926">Vacuole</keyword>
<evidence type="ECO:0000256" key="4">
    <source>
        <dbReference type="ARBA" id="ARBA00022729"/>
    </source>
</evidence>
<dbReference type="FunFam" id="2.120.10.30:FF:000032">
    <property type="entry name" value="Protein STRICTOSIDINE SYNTHASE-LIKE 13"/>
    <property type="match status" value="1"/>
</dbReference>
<dbReference type="GO" id="GO:0012505">
    <property type="term" value="C:endomembrane system"/>
    <property type="evidence" value="ECO:0007669"/>
    <property type="project" value="TreeGrafter"/>
</dbReference>
<evidence type="ECO:0000256" key="2">
    <source>
        <dbReference type="ARBA" id="ARBA00009191"/>
    </source>
</evidence>
<comment type="similarity">
    <text evidence="2">Belongs to the strictosidine synthase family.</text>
</comment>
<dbReference type="PANTHER" id="PTHR10426:SF79">
    <property type="entry name" value="PROTEIN STRICTOSIDINE SYNTHASE-LIKE 2"/>
    <property type="match status" value="1"/>
</dbReference>
<gene>
    <name evidence="8" type="ORF">K2173_010945</name>
</gene>
<feature type="chain" id="PRO_5043586235" description="Strictosidine synthase conserved region domain-containing protein" evidence="6">
    <location>
        <begin position="30"/>
        <end position="374"/>
    </location>
</feature>
<dbReference type="InterPro" id="IPR011042">
    <property type="entry name" value="6-blade_b-propeller_TolB-like"/>
</dbReference>
<feature type="domain" description="Strictosidine synthase conserved region" evidence="7">
    <location>
        <begin position="162"/>
        <end position="249"/>
    </location>
</feature>
<evidence type="ECO:0000313" key="8">
    <source>
        <dbReference type="EMBL" id="KAJ8760089.1"/>
    </source>
</evidence>
<keyword evidence="5" id="KW-0325">Glycoprotein</keyword>
<dbReference type="GO" id="GO:0016787">
    <property type="term" value="F:hydrolase activity"/>
    <property type="evidence" value="ECO:0007669"/>
    <property type="project" value="TreeGrafter"/>
</dbReference>
<evidence type="ECO:0000256" key="1">
    <source>
        <dbReference type="ARBA" id="ARBA00004116"/>
    </source>
</evidence>
<dbReference type="Pfam" id="PF03088">
    <property type="entry name" value="Str_synth"/>
    <property type="match status" value="1"/>
</dbReference>
<comment type="caution">
    <text evidence="8">The sequence shown here is derived from an EMBL/GenBank/DDBJ whole genome shotgun (WGS) entry which is preliminary data.</text>
</comment>
<sequence length="374" mass="40959">MTPKLAFPLILPTLLSVTVNFFFSQTSGALENSTTSVHRVGPLQTIPLSGTAVGPESFAFDPLGGGPYTGVSDGRIVKWLERERRWTDFATISPTIDGCQGPHDHQSTEHICGRPLGLKFNESSGDLYIADSYMGLLKVGPQGGLATRIVTRQGGTAFGFTNGLDIDLSNDVVYFTDSSSRYSRRNHLSLVLSGDKSGRLMRYDPKSQEVSLLLGNLSFPNGVALSEDKSFILLVETTKCRVMRYWLQTPKAGTLEVLALLPGFPDNIKRSPRGGYWVGMHSRREKLLEMLLSRPWIGKALVKLPFDVVKAHAALAKFRGSGLAVRLSEEGEVLESFEEIDGEGLSSVSEVMEEDGKLWIGSVSSPFAGRYDYM</sequence>
<keyword evidence="9" id="KW-1185">Reference proteome</keyword>
<dbReference type="Proteomes" id="UP001159364">
    <property type="component" value="Linkage Group LG07"/>
</dbReference>
<accession>A0AAV8T1D0</accession>